<dbReference type="InterPro" id="IPR056810">
    <property type="entry name" value="GNC1-like_N"/>
</dbReference>
<dbReference type="InterPro" id="IPR016024">
    <property type="entry name" value="ARM-type_fold"/>
</dbReference>
<protein>
    <recommendedName>
        <fullName evidence="3">Stalled ribosome sensor GCN1-like N-terminal domain-containing protein</fullName>
    </recommendedName>
</protein>
<proteinExistence type="inferred from homology"/>
<dbReference type="Gene3D" id="1.25.10.10">
    <property type="entry name" value="Leucine-rich Repeat Variant"/>
    <property type="match status" value="3"/>
</dbReference>
<dbReference type="SUPFAM" id="SSF48371">
    <property type="entry name" value="ARM repeat"/>
    <property type="match status" value="2"/>
</dbReference>
<evidence type="ECO:0000256" key="2">
    <source>
        <dbReference type="ARBA" id="ARBA00022737"/>
    </source>
</evidence>
<evidence type="ECO:0000313" key="5">
    <source>
        <dbReference type="Proteomes" id="UP000813462"/>
    </source>
</evidence>
<dbReference type="GO" id="GO:0019887">
    <property type="term" value="F:protein kinase regulator activity"/>
    <property type="evidence" value="ECO:0007669"/>
    <property type="project" value="TreeGrafter"/>
</dbReference>
<name>A0A978U9E5_ZIZJJ</name>
<dbReference type="InterPro" id="IPR011989">
    <property type="entry name" value="ARM-like"/>
</dbReference>
<comment type="caution">
    <text evidence="4">The sequence shown here is derived from an EMBL/GenBank/DDBJ whole genome shotgun (WGS) entry which is preliminary data.</text>
</comment>
<dbReference type="Pfam" id="PF24987">
    <property type="entry name" value="HEAT_EF3_N"/>
    <property type="match status" value="1"/>
</dbReference>
<dbReference type="Proteomes" id="UP000813462">
    <property type="component" value="Unassembled WGS sequence"/>
</dbReference>
<dbReference type="GO" id="GO:0006417">
    <property type="term" value="P:regulation of translation"/>
    <property type="evidence" value="ECO:0007669"/>
    <property type="project" value="TreeGrafter"/>
</dbReference>
<evidence type="ECO:0000313" key="4">
    <source>
        <dbReference type="EMBL" id="KAH7511179.1"/>
    </source>
</evidence>
<keyword evidence="2" id="KW-0677">Repeat</keyword>
<sequence>MANSSEPLVSIAESVSTSSTKKRVRIFRHELPSVLNNSEMCTEIASLLVDIIFKTLYIYDDRGSRIAVDDAITKALGEVIFMKSFAAALLQAMEKQAKFQSHVGCYRLLHWSCILFSKSAFATVSKNAFCRVATAQASLLHIVMQRSFHEQRACKRTFFHLFSQPTFLDIYVKAVLSAREKPAKGLSEAFHPLFTNMLHEDFQSIVVPASVKMLKRNPEIVLESVGILLKSVNLDTSKYALEILSVVLPQARHADDVRRIEALAIVRCLSIKSSNPDSLEAMFHAVKAVIGGAEGRLAFPYQRIGMIKALQELAGAPDGKHINHLSQTICSYLLSCYKDDGNEEVKLSALSALGSWASRSCDAVQPNLVSFITSGLKEKEALRRGHLRCLRSIFKNADAILLMSSLLAPLVQLVKTGFTKAVQRLDGIYALLLVGKIAAVDLKAEEVLVKEKLWSLVSQNEPSLVPIHMASKLSTEDCMACIDLLEVLLLEHQCRVLDTFSARLLLQLIVFLMCHPCWEIRRMAYDVTRKIITAAPQLTEILLVEFMNFMSVLAEKLCISKSSDTDNSLDTQVPFIPSTEVSIKALVVISSAALAATPSAFVQVLLCAHHPYVVGTAKRDTVWRRLCKCLRTCGSDVSGIISANVENLCKGLFGLMGLKSANPLEQQAAISSLSSLMSISPGETYSEFDKYLKDFPDRYSHDALSESDIRIFHTPEGMLSSEQGVYVAESVAAKNMKQAKGRYRVYEDDNDEVKFVNPLLRSPLVGDVAYETMVKLSRCTVPPLCNWALDIATALRLIVTEEDRVVLDLIPSVVEGEENKKPSLGLFERIIDGLSVSCKSGPLPVDSFTFVFPILERVLLYSKKTGLHDDVLRILYMHLDPLLPLPRLRMLSVLYHVLGIVPAYQASIGPALNELCLGLLPDEVAPALYGVYAKDVHVRMACLNAVRCIPAVANRSLPENVEVATSIWIALHDPQKSVAETAEDIWDRYGYEFGTDYSGLFKALSHINYNVRVAAAEALAAALDECPDTIQESLSTLFSLYIRDAGSIEDNFDGGWLGRQGVALALLSAADADPNADVRGRMLNAGIMIIDKHGRDNVSLLFPIFENYLNKKASDEEKYDLVREGVVIFTGALAKHLAKKLLDVLNTPSEAVQRAVSACLSPLMQSKQVCQISENALEQVYIDIFAVKLQPDDAPALVSRLLDQLMKSDIWGASWSSFWACWSGQGIWNLLLEEVWHCGCTTRRNSAKRREGALLGFECLCETLGRLFEPYVIQMLPLLLVSFSDQVVAVREAAECAARAMMSQLTAQGVKLVLPSLLKGLEDKAWRTKQSSVQLLGAMAYCAPEQLSQCLPKIVPKLTEVGSVIQNPEISSLVPTLLMGLTDPNDHTKYSLDILLQTTFVNSIDAPSLALLVPIDMIPPIGLLLPEVKKKFVQLQQQGPLDLLFGMGEENFPDLVPWLLDTLKSDNSNVERSGAAQGLSEVRIYYLHFAYIVALS</sequence>
<reference evidence="4" key="1">
    <citation type="journal article" date="2021" name="Front. Plant Sci.">
        <title>Chromosome-Scale Genome Assembly for Chinese Sour Jujube and Insights Into Its Genome Evolution and Domestication Signature.</title>
        <authorList>
            <person name="Shen L.-Y."/>
            <person name="Luo H."/>
            <person name="Wang X.-L."/>
            <person name="Wang X.-M."/>
            <person name="Qiu X.-J."/>
            <person name="Liu H."/>
            <person name="Zhou S.-S."/>
            <person name="Jia K.-H."/>
            <person name="Nie S."/>
            <person name="Bao Y.-T."/>
            <person name="Zhang R.-G."/>
            <person name="Yun Q.-Z."/>
            <person name="Chai Y.-H."/>
            <person name="Lu J.-Y."/>
            <person name="Li Y."/>
            <person name="Zhao S.-W."/>
            <person name="Mao J.-F."/>
            <person name="Jia S.-G."/>
            <person name="Mao Y.-M."/>
        </authorList>
    </citation>
    <scope>NUCLEOTIDE SEQUENCE</scope>
    <source>
        <strain evidence="4">AT0</strain>
        <tissue evidence="4">Leaf</tissue>
    </source>
</reference>
<evidence type="ECO:0000259" key="3">
    <source>
        <dbReference type="Pfam" id="PF24993"/>
    </source>
</evidence>
<dbReference type="PANTHER" id="PTHR23346">
    <property type="entry name" value="TRANSLATIONAL ACTIVATOR GCN1-RELATED"/>
    <property type="match status" value="1"/>
</dbReference>
<accession>A0A978U9E5</accession>
<feature type="domain" description="Stalled ribosome sensor GCN1-like N-terminal" evidence="3">
    <location>
        <begin position="165"/>
        <end position="297"/>
    </location>
</feature>
<dbReference type="Pfam" id="PF24993">
    <property type="entry name" value="GNC1_N"/>
    <property type="match status" value="1"/>
</dbReference>
<organism evidence="4 5">
    <name type="scientific">Ziziphus jujuba var. spinosa</name>
    <dbReference type="NCBI Taxonomy" id="714518"/>
    <lineage>
        <taxon>Eukaryota</taxon>
        <taxon>Viridiplantae</taxon>
        <taxon>Streptophyta</taxon>
        <taxon>Embryophyta</taxon>
        <taxon>Tracheophyta</taxon>
        <taxon>Spermatophyta</taxon>
        <taxon>Magnoliopsida</taxon>
        <taxon>eudicotyledons</taxon>
        <taxon>Gunneridae</taxon>
        <taxon>Pentapetalae</taxon>
        <taxon>rosids</taxon>
        <taxon>fabids</taxon>
        <taxon>Rosales</taxon>
        <taxon>Rhamnaceae</taxon>
        <taxon>Paliureae</taxon>
        <taxon>Ziziphus</taxon>
    </lineage>
</organism>
<dbReference type="GO" id="GO:0034198">
    <property type="term" value="P:cellular response to amino acid starvation"/>
    <property type="evidence" value="ECO:0007669"/>
    <property type="project" value="TreeGrafter"/>
</dbReference>
<gene>
    <name evidence="4" type="ORF">FEM48_ZijujUnG0039700</name>
</gene>
<dbReference type="PANTHER" id="PTHR23346:SF7">
    <property type="entry name" value="STALLED RIBOSOME SENSOR GCN1"/>
    <property type="match status" value="1"/>
</dbReference>
<comment type="similarity">
    <text evidence="1">Belongs to the GCN1 family.</text>
</comment>
<dbReference type="GO" id="GO:0005829">
    <property type="term" value="C:cytosol"/>
    <property type="evidence" value="ECO:0007669"/>
    <property type="project" value="TreeGrafter"/>
</dbReference>
<evidence type="ECO:0000256" key="1">
    <source>
        <dbReference type="ARBA" id="ARBA00007366"/>
    </source>
</evidence>
<dbReference type="EMBL" id="JAEACU010000196">
    <property type="protein sequence ID" value="KAH7511179.1"/>
    <property type="molecule type" value="Genomic_DNA"/>
</dbReference>